<dbReference type="SUPFAM" id="SSF69118">
    <property type="entry name" value="AhpD-like"/>
    <property type="match status" value="1"/>
</dbReference>
<dbReference type="Pfam" id="PF02627">
    <property type="entry name" value="CMD"/>
    <property type="match status" value="1"/>
</dbReference>
<dbReference type="RefSeq" id="WP_233723008.1">
    <property type="nucleotide sequence ID" value="NZ_JAJVCN010000001.1"/>
</dbReference>
<sequence>MRLEPIPADKLGEDNRALDARIRAVVDRGLPGFTSVDEDGALLGPFPAFLHFPKFGEPLFGWSEALFTDSALTPRVREVVILTIGARLNAAFELYAHSRVGRSVGLPATAVADLVVGQRPVELSREELVAHDVATALYQGRPLPGENYAEAVAAFGETGVAELVHLAAHYVAISMLLNAYTVPVPPDGI</sequence>
<accession>A0ABS8Z211</accession>
<organism evidence="2 3">
    <name type="scientific">Kibdelosporangium philippinense</name>
    <dbReference type="NCBI Taxonomy" id="211113"/>
    <lineage>
        <taxon>Bacteria</taxon>
        <taxon>Bacillati</taxon>
        <taxon>Actinomycetota</taxon>
        <taxon>Actinomycetes</taxon>
        <taxon>Pseudonocardiales</taxon>
        <taxon>Pseudonocardiaceae</taxon>
        <taxon>Kibdelosporangium</taxon>
    </lineage>
</organism>
<evidence type="ECO:0000313" key="2">
    <source>
        <dbReference type="EMBL" id="MCE7001964.1"/>
    </source>
</evidence>
<dbReference type="InterPro" id="IPR003779">
    <property type="entry name" value="CMD-like"/>
</dbReference>
<dbReference type="Gene3D" id="1.20.1290.10">
    <property type="entry name" value="AhpD-like"/>
    <property type="match status" value="1"/>
</dbReference>
<name>A0ABS8Z211_9PSEU</name>
<evidence type="ECO:0000259" key="1">
    <source>
        <dbReference type="Pfam" id="PF02627"/>
    </source>
</evidence>
<protein>
    <submittedName>
        <fullName evidence="2">Carboxymuconolactone decarboxylase family protein</fullName>
    </submittedName>
</protein>
<dbReference type="InterPro" id="IPR029032">
    <property type="entry name" value="AhpD-like"/>
</dbReference>
<dbReference type="Proteomes" id="UP001521150">
    <property type="component" value="Unassembled WGS sequence"/>
</dbReference>
<gene>
    <name evidence="2" type="ORF">LWC34_03830</name>
</gene>
<comment type="caution">
    <text evidence="2">The sequence shown here is derived from an EMBL/GenBank/DDBJ whole genome shotgun (WGS) entry which is preliminary data.</text>
</comment>
<dbReference type="EMBL" id="JAJVCN010000001">
    <property type="protein sequence ID" value="MCE7001964.1"/>
    <property type="molecule type" value="Genomic_DNA"/>
</dbReference>
<evidence type="ECO:0000313" key="3">
    <source>
        <dbReference type="Proteomes" id="UP001521150"/>
    </source>
</evidence>
<dbReference type="PANTHER" id="PTHR34846:SF11">
    <property type="entry name" value="4-CARBOXYMUCONOLACTONE DECARBOXYLASE FAMILY PROTEIN (AFU_ORTHOLOGUE AFUA_6G11590)"/>
    <property type="match status" value="1"/>
</dbReference>
<proteinExistence type="predicted"/>
<feature type="domain" description="Carboxymuconolactone decarboxylase-like" evidence="1">
    <location>
        <begin position="53"/>
        <end position="130"/>
    </location>
</feature>
<keyword evidence="3" id="KW-1185">Reference proteome</keyword>
<dbReference type="PANTHER" id="PTHR34846">
    <property type="entry name" value="4-CARBOXYMUCONOLACTONE DECARBOXYLASE FAMILY PROTEIN (AFU_ORTHOLOGUE AFUA_6G11590)"/>
    <property type="match status" value="1"/>
</dbReference>
<reference evidence="2 3" key="1">
    <citation type="submission" date="2021-12" db="EMBL/GenBank/DDBJ databases">
        <title>Genome sequence of Kibdelosporangium philippinense ATCC 49844.</title>
        <authorList>
            <person name="Fedorov E.A."/>
            <person name="Omeragic M."/>
            <person name="Shalygina K.F."/>
            <person name="Maclea K.S."/>
        </authorList>
    </citation>
    <scope>NUCLEOTIDE SEQUENCE [LARGE SCALE GENOMIC DNA]</scope>
    <source>
        <strain evidence="2 3">ATCC 49844</strain>
    </source>
</reference>